<accession>A0ABT2EIK0</accession>
<organism evidence="1 2">
    <name type="scientific">Candidatus Fervidibacter sacchari</name>
    <dbReference type="NCBI Taxonomy" id="1448929"/>
    <lineage>
        <taxon>Bacteria</taxon>
        <taxon>Candidatus Fervidibacterota</taxon>
        <taxon>Candidatus Fervidibacter</taxon>
    </lineage>
</organism>
<keyword evidence="2" id="KW-1185">Reference proteome</keyword>
<evidence type="ECO:0000313" key="2">
    <source>
        <dbReference type="Proteomes" id="UP001204798"/>
    </source>
</evidence>
<comment type="caution">
    <text evidence="1">The sequence shown here is derived from an EMBL/GenBank/DDBJ whole genome shotgun (WGS) entry which is preliminary data.</text>
</comment>
<proteinExistence type="predicted"/>
<sequence length="65" mass="7646">MRSTVHATGFSQWLMTDFWEDASLDAPKFLATQEHCFPKPFTIRYFPFAIRYSLPFSRLVPIIFA</sequence>
<dbReference type="EMBL" id="JANUCP010000001">
    <property type="protein sequence ID" value="MCS3917783.1"/>
    <property type="molecule type" value="Genomic_DNA"/>
</dbReference>
<dbReference type="RefSeq" id="WP_259092312.1">
    <property type="nucleotide sequence ID" value="NZ_CP130454.1"/>
</dbReference>
<protein>
    <submittedName>
        <fullName evidence="1">Uncharacterized protein</fullName>
    </submittedName>
</protein>
<gene>
    <name evidence="1" type="ORF">M2350_000180</name>
</gene>
<name>A0ABT2EIK0_9BACT</name>
<reference evidence="1 2" key="1">
    <citation type="submission" date="2022-08" db="EMBL/GenBank/DDBJ databases">
        <title>Bacterial and archaeal communities from various locations to study Microbial Dark Matter (Phase II).</title>
        <authorList>
            <person name="Stepanauskas R."/>
        </authorList>
    </citation>
    <scope>NUCLEOTIDE SEQUENCE [LARGE SCALE GENOMIC DNA]</scope>
    <source>
        <strain evidence="1 2">PD1</strain>
    </source>
</reference>
<dbReference type="Proteomes" id="UP001204798">
    <property type="component" value="Unassembled WGS sequence"/>
</dbReference>
<evidence type="ECO:0000313" key="1">
    <source>
        <dbReference type="EMBL" id="MCS3917783.1"/>
    </source>
</evidence>